<evidence type="ECO:0000313" key="10">
    <source>
        <dbReference type="EMBL" id="ADV68502.1"/>
    </source>
</evidence>
<name>E8UBR3_DEIML</name>
<evidence type="ECO:0000256" key="5">
    <source>
        <dbReference type="PROSITE-ProRule" id="PRU01240"/>
    </source>
</evidence>
<feature type="domain" description="Fervidolysin-like N-terminal prodomain" evidence="9">
    <location>
        <begin position="156"/>
        <end position="210"/>
    </location>
</feature>
<evidence type="ECO:0000256" key="7">
    <source>
        <dbReference type="SAM" id="SignalP"/>
    </source>
</evidence>
<gene>
    <name evidence="10" type="ordered locus">Deima_2873</name>
</gene>
<dbReference type="PANTHER" id="PTHR43806:SF11">
    <property type="entry name" value="CEREVISIN-RELATED"/>
    <property type="match status" value="1"/>
</dbReference>
<organism evidence="10 11">
    <name type="scientific">Deinococcus maricopensis (strain DSM 21211 / LMG 22137 / NRRL B-23946 / LB-34)</name>
    <dbReference type="NCBI Taxonomy" id="709986"/>
    <lineage>
        <taxon>Bacteria</taxon>
        <taxon>Thermotogati</taxon>
        <taxon>Deinococcota</taxon>
        <taxon>Deinococci</taxon>
        <taxon>Deinococcales</taxon>
        <taxon>Deinococcaceae</taxon>
        <taxon>Deinococcus</taxon>
    </lineage>
</organism>
<dbReference type="InterPro" id="IPR036852">
    <property type="entry name" value="Peptidase_S8/S53_dom_sf"/>
</dbReference>
<dbReference type="PROSITE" id="PS00138">
    <property type="entry name" value="SUBTILASE_SER"/>
    <property type="match status" value="1"/>
</dbReference>
<sequence length="676" mass="70357" precursor="true">MKRALLSLGLGLSLAACGAPGSTPGAALQNETLNLGTRSSVDFLRLNRGTWNVEDAPAWLHFTPTSGTGYVQFKLDVDRAAMTPTLANQPNLTGSFDVHWQNGTQEGTVTVKVNADLLKVTGRATDQTSAPLNVTAPDARVTRTVNAGQPASARGIIVKYRTSALAAQAIQAAGRNASGAGRLAVLRVSDVNATLKALRADPNVEYAVPNAVLHALNVAQPVIPTDQYAPLQWAYRAVGYGAVWRDMDTTPYSHDVTVAVLDSGTHFNHPDLVGRQYGPGEGALDVLNYTTDKDGNVTYDNGDGDGPDTDPTDAGDTNRTSGSHGTHVTGIIAARWGTFQKPCATCSDSGVAGATGTAPVKVLPVRVLDSRGDGTEADVALGIRYAAGESVTLNGQTYTNPHPAQVINLSLGGPISAENARPMCEAVSAAAARGVLVFAASGNDGNTSAYYPAACDGAIAVASVTLTAGNVLERASYSNAYPQVQLSAPGGTDPILNPTTYNGGTLNGQPFIDSVFSTSWNYRDNLPSYEAESGTSQATPQVSALAALLLSKGVTTGRDDTLARLKSTATDLGPKGHDDQYGYGVINAAAALGAPIVSNTFGVRFTRADGHAYTPVLDDAGRFTAYLPEGTYRALVGHDRNGNRIIGEVDEGPTVETEFTLDPNAGTRDLGELLLK</sequence>
<feature type="active site" description="Charge relay system" evidence="5">
    <location>
        <position position="536"/>
    </location>
</feature>
<dbReference type="PANTHER" id="PTHR43806">
    <property type="entry name" value="PEPTIDASE S8"/>
    <property type="match status" value="1"/>
</dbReference>
<protein>
    <submittedName>
        <fullName evidence="10">Peptidase S8 and S53 subtilisin kexin sedolisin</fullName>
    </submittedName>
</protein>
<evidence type="ECO:0000256" key="1">
    <source>
        <dbReference type="ARBA" id="ARBA00011073"/>
    </source>
</evidence>
<proteinExistence type="inferred from homology"/>
<dbReference type="Gene3D" id="3.40.50.200">
    <property type="entry name" value="Peptidase S8/S53 domain"/>
    <property type="match status" value="1"/>
</dbReference>
<dbReference type="InterPro" id="IPR023828">
    <property type="entry name" value="Peptidase_S8_Ser-AS"/>
</dbReference>
<dbReference type="eggNOG" id="COG1404">
    <property type="taxonomic scope" value="Bacteria"/>
</dbReference>
<dbReference type="Pfam" id="PF22148">
    <property type="entry name" value="Fervidolysin_NPro-like"/>
    <property type="match status" value="1"/>
</dbReference>
<reference evidence="11" key="2">
    <citation type="submission" date="2011-01" db="EMBL/GenBank/DDBJ databases">
        <title>The complete genome of Deinococcus maricopensis DSM 21211.</title>
        <authorList>
            <consortium name="US DOE Joint Genome Institute (JGI-PGF)"/>
            <person name="Lucas S."/>
            <person name="Copeland A."/>
            <person name="Lapidus A."/>
            <person name="Goodwin L."/>
            <person name="Pitluck S."/>
            <person name="Kyrpides N."/>
            <person name="Mavromatis K."/>
            <person name="Pagani I."/>
            <person name="Ivanova N."/>
            <person name="Ovchinnikova G."/>
            <person name="Zeytun A."/>
            <person name="Detter J.C."/>
            <person name="Han C."/>
            <person name="Land M."/>
            <person name="Hauser L."/>
            <person name="Markowitz V."/>
            <person name="Cheng J.-F."/>
            <person name="Hugenholtz P."/>
            <person name="Woyke T."/>
            <person name="Wu D."/>
            <person name="Pukall R."/>
            <person name="Gehrich-Schroeter G."/>
            <person name="Brambilla E."/>
            <person name="Klenk H.-P."/>
            <person name="Eisen J.A."/>
        </authorList>
    </citation>
    <scope>NUCLEOTIDE SEQUENCE [LARGE SCALE GENOMIC DNA]</scope>
    <source>
        <strain evidence="11">DSM 21211 / LMG 22137 / NRRL B-23946 / LB-34</strain>
    </source>
</reference>
<evidence type="ECO:0000256" key="2">
    <source>
        <dbReference type="ARBA" id="ARBA00022670"/>
    </source>
</evidence>
<accession>E8UBR3</accession>
<dbReference type="PRINTS" id="PR00723">
    <property type="entry name" value="SUBTILISIN"/>
</dbReference>
<feature type="chain" id="PRO_5003232403" evidence="7">
    <location>
        <begin position="19"/>
        <end position="676"/>
    </location>
</feature>
<keyword evidence="4 5" id="KW-0720">Serine protease</keyword>
<dbReference type="KEGG" id="dmr:Deima_2873"/>
<keyword evidence="3 5" id="KW-0378">Hydrolase</keyword>
<dbReference type="SUPFAM" id="SSF52743">
    <property type="entry name" value="Subtilisin-like"/>
    <property type="match status" value="1"/>
</dbReference>
<dbReference type="InterPro" id="IPR000209">
    <property type="entry name" value="Peptidase_S8/S53_dom"/>
</dbReference>
<dbReference type="PROSITE" id="PS00137">
    <property type="entry name" value="SUBTILASE_HIS"/>
    <property type="match status" value="1"/>
</dbReference>
<evidence type="ECO:0000256" key="6">
    <source>
        <dbReference type="SAM" id="MobiDB-lite"/>
    </source>
</evidence>
<keyword evidence="11" id="KW-1185">Reference proteome</keyword>
<feature type="active site" description="Charge relay system" evidence="5">
    <location>
        <position position="262"/>
    </location>
</feature>
<dbReference type="STRING" id="709986.Deima_2873"/>
<keyword evidence="2 5" id="KW-0645">Protease</keyword>
<dbReference type="Proteomes" id="UP000008635">
    <property type="component" value="Chromosome"/>
</dbReference>
<dbReference type="GO" id="GO:0006508">
    <property type="term" value="P:proteolysis"/>
    <property type="evidence" value="ECO:0007669"/>
    <property type="project" value="UniProtKB-KW"/>
</dbReference>
<dbReference type="InterPro" id="IPR050131">
    <property type="entry name" value="Peptidase_S8_subtilisin-like"/>
</dbReference>
<evidence type="ECO:0000259" key="8">
    <source>
        <dbReference type="Pfam" id="PF00082"/>
    </source>
</evidence>
<evidence type="ECO:0000313" key="11">
    <source>
        <dbReference type="Proteomes" id="UP000008635"/>
    </source>
</evidence>
<dbReference type="AlphaFoldDB" id="E8UBR3"/>
<feature type="active site" description="Charge relay system" evidence="5">
    <location>
        <position position="324"/>
    </location>
</feature>
<dbReference type="InterPro" id="IPR015500">
    <property type="entry name" value="Peptidase_S8_subtilisin-rel"/>
</dbReference>
<keyword evidence="7" id="KW-0732">Signal</keyword>
<dbReference type="InterPro" id="IPR022398">
    <property type="entry name" value="Peptidase_S8_His-AS"/>
</dbReference>
<feature type="compositionally biased region" description="Acidic residues" evidence="6">
    <location>
        <begin position="302"/>
        <end position="313"/>
    </location>
</feature>
<comment type="similarity">
    <text evidence="1 5">Belongs to the peptidase S8 family.</text>
</comment>
<dbReference type="EMBL" id="CP002454">
    <property type="protein sequence ID" value="ADV68502.1"/>
    <property type="molecule type" value="Genomic_DNA"/>
</dbReference>
<feature type="domain" description="Peptidase S8/S53" evidence="8">
    <location>
        <begin position="254"/>
        <end position="584"/>
    </location>
</feature>
<evidence type="ECO:0000259" key="9">
    <source>
        <dbReference type="Pfam" id="PF22148"/>
    </source>
</evidence>
<feature type="region of interest" description="Disordered" evidence="6">
    <location>
        <begin position="294"/>
        <end position="325"/>
    </location>
</feature>
<evidence type="ECO:0000256" key="3">
    <source>
        <dbReference type="ARBA" id="ARBA00022801"/>
    </source>
</evidence>
<dbReference type="HOGENOM" id="CLU_417860_0_0_0"/>
<dbReference type="PROSITE" id="PS51892">
    <property type="entry name" value="SUBTILASE"/>
    <property type="match status" value="1"/>
</dbReference>
<reference evidence="10 11" key="1">
    <citation type="journal article" date="2011" name="Stand. Genomic Sci.">
        <title>Complete genome sequence of Deinococcus maricopensis type strain (LB-34).</title>
        <authorList>
            <person name="Pukall R."/>
            <person name="Zeytun A."/>
            <person name="Lucas S."/>
            <person name="Lapidus A."/>
            <person name="Hammon N."/>
            <person name="Deshpande S."/>
            <person name="Nolan M."/>
            <person name="Cheng J.F."/>
            <person name="Pitluck S."/>
            <person name="Liolios K."/>
            <person name="Pagani I."/>
            <person name="Mikhailova N."/>
            <person name="Ivanova N."/>
            <person name="Mavromatis K."/>
            <person name="Pati A."/>
            <person name="Tapia R."/>
            <person name="Han C."/>
            <person name="Goodwin L."/>
            <person name="Chen A."/>
            <person name="Palaniappan K."/>
            <person name="Land M."/>
            <person name="Hauser L."/>
            <person name="Chang Y.J."/>
            <person name="Jeffries C.D."/>
            <person name="Brambilla E.M."/>
            <person name="Rohde M."/>
            <person name="Goker M."/>
            <person name="Detter J.C."/>
            <person name="Woyke T."/>
            <person name="Bristow J."/>
            <person name="Eisen J.A."/>
            <person name="Markowitz V."/>
            <person name="Hugenholtz P."/>
            <person name="Kyrpides N.C."/>
            <person name="Klenk H.P."/>
        </authorList>
    </citation>
    <scope>NUCLEOTIDE SEQUENCE [LARGE SCALE GENOMIC DNA]</scope>
    <source>
        <strain evidence="11">DSM 21211 / LMG 22137 / NRRL B-23946 / LB-34</strain>
    </source>
</reference>
<dbReference type="PROSITE" id="PS51257">
    <property type="entry name" value="PROKAR_LIPOPROTEIN"/>
    <property type="match status" value="1"/>
</dbReference>
<feature type="signal peptide" evidence="7">
    <location>
        <begin position="1"/>
        <end position="18"/>
    </location>
</feature>
<evidence type="ECO:0000256" key="4">
    <source>
        <dbReference type="ARBA" id="ARBA00022825"/>
    </source>
</evidence>
<dbReference type="RefSeq" id="WP_013558006.1">
    <property type="nucleotide sequence ID" value="NC_014958.1"/>
</dbReference>
<dbReference type="GO" id="GO:0004252">
    <property type="term" value="F:serine-type endopeptidase activity"/>
    <property type="evidence" value="ECO:0007669"/>
    <property type="project" value="UniProtKB-UniRule"/>
</dbReference>
<dbReference type="InterPro" id="IPR054399">
    <property type="entry name" value="Fervidolysin-like_N_prodom"/>
</dbReference>
<dbReference type="OrthoDB" id="9790784at2"/>
<dbReference type="Pfam" id="PF00082">
    <property type="entry name" value="Peptidase_S8"/>
    <property type="match status" value="1"/>
</dbReference>